<keyword evidence="1" id="KW-0732">Signal</keyword>
<evidence type="ECO:0000313" key="2">
    <source>
        <dbReference type="EMBL" id="KRM27415.1"/>
    </source>
</evidence>
<organism evidence="2 3">
    <name type="scientific">Schleiferilactobacillus harbinensis DSM 16991</name>
    <dbReference type="NCBI Taxonomy" id="1122147"/>
    <lineage>
        <taxon>Bacteria</taxon>
        <taxon>Bacillati</taxon>
        <taxon>Bacillota</taxon>
        <taxon>Bacilli</taxon>
        <taxon>Lactobacillales</taxon>
        <taxon>Lactobacillaceae</taxon>
        <taxon>Schleiferilactobacillus</taxon>
    </lineage>
</organism>
<proteinExistence type="predicted"/>
<dbReference type="Pfam" id="PF01547">
    <property type="entry name" value="SBP_bac_1"/>
    <property type="match status" value="1"/>
</dbReference>
<dbReference type="PROSITE" id="PS51257">
    <property type="entry name" value="PROKAR_LIPOPROTEIN"/>
    <property type="match status" value="1"/>
</dbReference>
<dbReference type="eggNOG" id="COG1653">
    <property type="taxonomic scope" value="Bacteria"/>
</dbReference>
<sequence>MKGWKKIGLTLMVTATALTLTACGGGSSNTSGESNGKVTIQFMHWGGTDTYKGDYQKRIEAFEKANPKIKVKTITVGDNYDTKLQTMIAGNKAPDVAQVAENGTGFASKNAFIDLDPYIKKDNLDMVKTYGNASALYKWKGKFFGMPDRGGSGILIYNKKIFDKAGLAYPNDKWTMEDFYKAAKKLTIDGTGKEKKQYGTQVADYVLGWGGAMMSNGGSVINAATKKATINSPENVKTFEEYNKNFKESSIPYQVSEDKVNRFQGGKVAMILDGMWQIQPSMKLKGMEFDIAPMPGKYTWSTGSALTISRQSDKAHQDAAWKFIKYMGSYKAQQILGKNLMDCPANLQVLDSKEFQNQKIMGKTVNMEAIAENQRKVKIDGMLKGPWYAEAMTETSNQLKEMLLGHQTPAATLKSLQSKLQTIVNKY</sequence>
<evidence type="ECO:0000313" key="3">
    <source>
        <dbReference type="Proteomes" id="UP000050949"/>
    </source>
</evidence>
<accession>A0A0R1XB43</accession>
<dbReference type="InterPro" id="IPR006059">
    <property type="entry name" value="SBP"/>
</dbReference>
<reference evidence="2 3" key="1">
    <citation type="journal article" date="2015" name="Genome Announc.">
        <title>Expanding the biotechnology potential of lactobacilli through comparative genomics of 213 strains and associated genera.</title>
        <authorList>
            <person name="Sun Z."/>
            <person name="Harris H.M."/>
            <person name="McCann A."/>
            <person name="Guo C."/>
            <person name="Argimon S."/>
            <person name="Zhang W."/>
            <person name="Yang X."/>
            <person name="Jeffery I.B."/>
            <person name="Cooney J.C."/>
            <person name="Kagawa T.F."/>
            <person name="Liu W."/>
            <person name="Song Y."/>
            <person name="Salvetti E."/>
            <person name="Wrobel A."/>
            <person name="Rasinkangas P."/>
            <person name="Parkhill J."/>
            <person name="Rea M.C."/>
            <person name="O'Sullivan O."/>
            <person name="Ritari J."/>
            <person name="Douillard F.P."/>
            <person name="Paul Ross R."/>
            <person name="Yang R."/>
            <person name="Briner A.E."/>
            <person name="Felis G.E."/>
            <person name="de Vos W.M."/>
            <person name="Barrangou R."/>
            <person name="Klaenhammer T.R."/>
            <person name="Caufield P.W."/>
            <person name="Cui Y."/>
            <person name="Zhang H."/>
            <person name="O'Toole P.W."/>
        </authorList>
    </citation>
    <scope>NUCLEOTIDE SEQUENCE [LARGE SCALE GENOMIC DNA]</scope>
    <source>
        <strain evidence="2 3">DSM 16991</strain>
    </source>
</reference>
<evidence type="ECO:0008006" key="4">
    <source>
        <dbReference type="Google" id="ProtNLM"/>
    </source>
</evidence>
<feature type="signal peptide" evidence="1">
    <location>
        <begin position="1"/>
        <end position="22"/>
    </location>
</feature>
<gene>
    <name evidence="2" type="ORF">FC91_GL002624</name>
</gene>
<dbReference type="SUPFAM" id="SSF53850">
    <property type="entry name" value="Periplasmic binding protein-like II"/>
    <property type="match status" value="1"/>
</dbReference>
<dbReference type="PANTHER" id="PTHR43649">
    <property type="entry name" value="ARABINOSE-BINDING PROTEIN-RELATED"/>
    <property type="match status" value="1"/>
</dbReference>
<dbReference type="PANTHER" id="PTHR43649:SF12">
    <property type="entry name" value="DIACETYLCHITOBIOSE BINDING PROTEIN DASA"/>
    <property type="match status" value="1"/>
</dbReference>
<dbReference type="Gene3D" id="3.40.190.10">
    <property type="entry name" value="Periplasmic binding protein-like II"/>
    <property type="match status" value="1"/>
</dbReference>
<dbReference type="AlphaFoldDB" id="A0A0R1XB43"/>
<feature type="chain" id="PRO_5039602838" description="Sugar ABC transporter substrate-binding protein" evidence="1">
    <location>
        <begin position="23"/>
        <end position="427"/>
    </location>
</feature>
<comment type="caution">
    <text evidence="2">The sequence shown here is derived from an EMBL/GenBank/DDBJ whole genome shotgun (WGS) entry which is preliminary data.</text>
</comment>
<dbReference type="InterPro" id="IPR050490">
    <property type="entry name" value="Bact_solute-bd_prot1"/>
</dbReference>
<name>A0A0R1XB43_9LACO</name>
<protein>
    <recommendedName>
        <fullName evidence="4">Sugar ABC transporter substrate-binding protein</fullName>
    </recommendedName>
</protein>
<evidence type="ECO:0000256" key="1">
    <source>
        <dbReference type="SAM" id="SignalP"/>
    </source>
</evidence>
<dbReference type="EMBL" id="AZFW01000050">
    <property type="protein sequence ID" value="KRM27415.1"/>
    <property type="molecule type" value="Genomic_DNA"/>
</dbReference>
<dbReference type="CDD" id="cd13585">
    <property type="entry name" value="PBP2_TMBP_like"/>
    <property type="match status" value="1"/>
</dbReference>
<dbReference type="PATRIC" id="fig|1122147.4.peg.2705"/>
<dbReference type="Proteomes" id="UP000050949">
    <property type="component" value="Unassembled WGS sequence"/>
</dbReference>
<dbReference type="OrthoDB" id="9795467at2"/>
<dbReference type="RefSeq" id="WP_035439833.1">
    <property type="nucleotide sequence ID" value="NZ_AUEH01000005.1"/>
</dbReference>